<evidence type="ECO:0000313" key="3">
    <source>
        <dbReference type="Proteomes" id="UP001179952"/>
    </source>
</evidence>
<keyword evidence="3" id="KW-1185">Reference proteome</keyword>
<reference evidence="2" key="2">
    <citation type="submission" date="2023-06" db="EMBL/GenBank/DDBJ databases">
        <authorList>
            <person name="Ma L."/>
            <person name="Liu K.-W."/>
            <person name="Li Z."/>
            <person name="Hsiao Y.-Y."/>
            <person name="Qi Y."/>
            <person name="Fu T."/>
            <person name="Tang G."/>
            <person name="Zhang D."/>
            <person name="Sun W.-H."/>
            <person name="Liu D.-K."/>
            <person name="Li Y."/>
            <person name="Chen G.-Z."/>
            <person name="Liu X.-D."/>
            <person name="Liao X.-Y."/>
            <person name="Jiang Y.-T."/>
            <person name="Yu X."/>
            <person name="Hao Y."/>
            <person name="Huang J."/>
            <person name="Zhao X.-W."/>
            <person name="Ke S."/>
            <person name="Chen Y.-Y."/>
            <person name="Wu W.-L."/>
            <person name="Hsu J.-L."/>
            <person name="Lin Y.-F."/>
            <person name="Huang M.-D."/>
            <person name="Li C.-Y."/>
            <person name="Huang L."/>
            <person name="Wang Z.-W."/>
            <person name="Zhao X."/>
            <person name="Zhong W.-Y."/>
            <person name="Peng D.-H."/>
            <person name="Ahmad S."/>
            <person name="Lan S."/>
            <person name="Zhang J.-S."/>
            <person name="Tsai W.-C."/>
            <person name="Van De Peer Y."/>
            <person name="Liu Z.-J."/>
        </authorList>
    </citation>
    <scope>NUCLEOTIDE SEQUENCE</scope>
    <source>
        <strain evidence="2">SCP</strain>
        <tissue evidence="2">Leaves</tissue>
    </source>
</reference>
<feature type="transmembrane region" description="Helical" evidence="1">
    <location>
        <begin position="109"/>
        <end position="126"/>
    </location>
</feature>
<comment type="caution">
    <text evidence="2">The sequence shown here is derived from an EMBL/GenBank/DDBJ whole genome shotgun (WGS) entry which is preliminary data.</text>
</comment>
<gene>
    <name evidence="2" type="ORF">QJS04_geneDACA008058</name>
</gene>
<proteinExistence type="predicted"/>
<keyword evidence="1" id="KW-0812">Transmembrane</keyword>
<reference evidence="2" key="1">
    <citation type="journal article" date="2023" name="Nat. Commun.">
        <title>Diploid and tetraploid genomes of Acorus and the evolution of monocots.</title>
        <authorList>
            <person name="Ma L."/>
            <person name="Liu K.W."/>
            <person name="Li Z."/>
            <person name="Hsiao Y.Y."/>
            <person name="Qi Y."/>
            <person name="Fu T."/>
            <person name="Tang G.D."/>
            <person name="Zhang D."/>
            <person name="Sun W.H."/>
            <person name="Liu D.K."/>
            <person name="Li Y."/>
            <person name="Chen G.Z."/>
            <person name="Liu X.D."/>
            <person name="Liao X.Y."/>
            <person name="Jiang Y.T."/>
            <person name="Yu X."/>
            <person name="Hao Y."/>
            <person name="Huang J."/>
            <person name="Zhao X.W."/>
            <person name="Ke S."/>
            <person name="Chen Y.Y."/>
            <person name="Wu W.L."/>
            <person name="Hsu J.L."/>
            <person name="Lin Y.F."/>
            <person name="Huang M.D."/>
            <person name="Li C.Y."/>
            <person name="Huang L."/>
            <person name="Wang Z.W."/>
            <person name="Zhao X."/>
            <person name="Zhong W.Y."/>
            <person name="Peng D.H."/>
            <person name="Ahmad S."/>
            <person name="Lan S."/>
            <person name="Zhang J.S."/>
            <person name="Tsai W.C."/>
            <person name="Van de Peer Y."/>
            <person name="Liu Z.J."/>
        </authorList>
    </citation>
    <scope>NUCLEOTIDE SEQUENCE</scope>
    <source>
        <strain evidence="2">SCP</strain>
    </source>
</reference>
<dbReference type="EMBL" id="JAUJYN010000004">
    <property type="protein sequence ID" value="KAK1273714.1"/>
    <property type="molecule type" value="Genomic_DNA"/>
</dbReference>
<name>A0AAV9BBT9_ACOGR</name>
<feature type="transmembrane region" description="Helical" evidence="1">
    <location>
        <begin position="32"/>
        <end position="53"/>
    </location>
</feature>
<accession>A0AAV9BBT9</accession>
<dbReference type="PANTHER" id="PTHR36703">
    <property type="entry name" value="TRIACYLGLYCEROL LIPASE-LIKE PROTEIN"/>
    <property type="match status" value="1"/>
</dbReference>
<dbReference type="AlphaFoldDB" id="A0AAV9BBT9"/>
<keyword evidence="1" id="KW-1133">Transmembrane helix</keyword>
<organism evidence="2 3">
    <name type="scientific">Acorus gramineus</name>
    <name type="common">Dwarf sweet flag</name>
    <dbReference type="NCBI Taxonomy" id="55184"/>
    <lineage>
        <taxon>Eukaryota</taxon>
        <taxon>Viridiplantae</taxon>
        <taxon>Streptophyta</taxon>
        <taxon>Embryophyta</taxon>
        <taxon>Tracheophyta</taxon>
        <taxon>Spermatophyta</taxon>
        <taxon>Magnoliopsida</taxon>
        <taxon>Liliopsida</taxon>
        <taxon>Acoraceae</taxon>
        <taxon>Acorus</taxon>
    </lineage>
</organism>
<evidence type="ECO:0000256" key="1">
    <source>
        <dbReference type="SAM" id="Phobius"/>
    </source>
</evidence>
<dbReference type="Proteomes" id="UP001179952">
    <property type="component" value="Unassembled WGS sequence"/>
</dbReference>
<keyword evidence="1" id="KW-0472">Membrane</keyword>
<sequence length="136" mass="15772">MQVDHEFFHEQIEQNQKIEHEEIKKIVNSGTVSLTGCTATALTTLILGFGLGWRNGRRSAFNKIRREQQKLLHGHKNSQRWQFLRRPLSRCRSHQESHKTAEVRPGDDIHVVILEVLYMILGWIWVEGMGCSGQLN</sequence>
<protein>
    <submittedName>
        <fullName evidence="2">Uncharacterized protein</fullName>
    </submittedName>
</protein>
<evidence type="ECO:0000313" key="2">
    <source>
        <dbReference type="EMBL" id="KAK1273714.1"/>
    </source>
</evidence>
<dbReference type="PANTHER" id="PTHR36703:SF1">
    <property type="entry name" value="TRIACYLGLYCEROL LIPASE-LIKE PROTEIN"/>
    <property type="match status" value="1"/>
</dbReference>